<evidence type="ECO:0000256" key="3">
    <source>
        <dbReference type="ARBA" id="ARBA00023015"/>
    </source>
</evidence>
<dbReference type="PANTHER" id="PTHR48111">
    <property type="entry name" value="REGULATOR OF RPOS"/>
    <property type="match status" value="1"/>
</dbReference>
<sequence>MKVLVVEDDNLLRHHLKVQLSERGFGVHAAPNGEEARFFAEEYELDVAIIDLGLPGMDGITLIRTFREEGKTFPIIILTARGNWQDKVEGLDAGADDYLVKPFQMEELIARLQALSRRAAGFASPTIEAEPFKLDLAKKQAFRAEEPLTLTAYEYKLLEFLMRHHQEVVSKQRLVEQLYDDHIERDSNVVEVLIGRLRKKLDPDNALSPIETIRGQGYMFRLPCQ</sequence>
<feature type="modified residue" description="4-aspartylphosphate" evidence="7">
    <location>
        <position position="51"/>
    </location>
</feature>
<dbReference type="Proteomes" id="UP000268033">
    <property type="component" value="Unassembled WGS sequence"/>
</dbReference>
<dbReference type="GO" id="GO:0005829">
    <property type="term" value="C:cytosol"/>
    <property type="evidence" value="ECO:0007669"/>
    <property type="project" value="TreeGrafter"/>
</dbReference>
<dbReference type="FunFam" id="3.40.50.2300:FF:000002">
    <property type="entry name" value="DNA-binding response regulator PhoP"/>
    <property type="match status" value="1"/>
</dbReference>
<dbReference type="InterPro" id="IPR036388">
    <property type="entry name" value="WH-like_DNA-bd_sf"/>
</dbReference>
<evidence type="ECO:0000256" key="6">
    <source>
        <dbReference type="ARBA" id="ARBA00071179"/>
    </source>
</evidence>
<evidence type="ECO:0000256" key="2">
    <source>
        <dbReference type="ARBA" id="ARBA00023012"/>
    </source>
</evidence>
<dbReference type="InterPro" id="IPR001789">
    <property type="entry name" value="Sig_transdc_resp-reg_receiver"/>
</dbReference>
<dbReference type="AlphaFoldDB" id="A0A3N1PTR6"/>
<evidence type="ECO:0000256" key="4">
    <source>
        <dbReference type="ARBA" id="ARBA00023125"/>
    </source>
</evidence>
<dbReference type="SMART" id="SM00448">
    <property type="entry name" value="REC"/>
    <property type="match status" value="1"/>
</dbReference>
<organism evidence="11 12">
    <name type="scientific">Gallaecimonas pentaromativorans</name>
    <dbReference type="NCBI Taxonomy" id="584787"/>
    <lineage>
        <taxon>Bacteria</taxon>
        <taxon>Pseudomonadati</taxon>
        <taxon>Pseudomonadota</taxon>
        <taxon>Gammaproteobacteria</taxon>
        <taxon>Enterobacterales</taxon>
        <taxon>Gallaecimonadaceae</taxon>
        <taxon>Gallaecimonas</taxon>
    </lineage>
</organism>
<dbReference type="CDD" id="cd00383">
    <property type="entry name" value="trans_reg_C"/>
    <property type="match status" value="1"/>
</dbReference>
<keyword evidence="4 8" id="KW-0238">DNA-binding</keyword>
<evidence type="ECO:0000256" key="7">
    <source>
        <dbReference type="PROSITE-ProRule" id="PRU00169"/>
    </source>
</evidence>
<dbReference type="InterPro" id="IPR039420">
    <property type="entry name" value="WalR-like"/>
</dbReference>
<dbReference type="PANTHER" id="PTHR48111:SF71">
    <property type="entry name" value="TRANSCRIPTIONAL REGULATORY PROTEIN PHOP"/>
    <property type="match status" value="1"/>
</dbReference>
<dbReference type="CDD" id="cd19934">
    <property type="entry name" value="REC_OmpR_EcPhoP-like"/>
    <property type="match status" value="1"/>
</dbReference>
<dbReference type="Pfam" id="PF00072">
    <property type="entry name" value="Response_reg"/>
    <property type="match status" value="1"/>
</dbReference>
<name>A0A3N1PTR6_9GAMM</name>
<proteinExistence type="predicted"/>
<gene>
    <name evidence="11" type="ORF">EDC28_102523</name>
</gene>
<dbReference type="Gene3D" id="6.10.250.690">
    <property type="match status" value="1"/>
</dbReference>
<dbReference type="GO" id="GO:0000156">
    <property type="term" value="F:phosphorelay response regulator activity"/>
    <property type="evidence" value="ECO:0007669"/>
    <property type="project" value="TreeGrafter"/>
</dbReference>
<keyword evidence="1 7" id="KW-0597">Phosphoprotein</keyword>
<dbReference type="FunFam" id="1.10.10.10:FF:000005">
    <property type="entry name" value="Two-component system response regulator"/>
    <property type="match status" value="1"/>
</dbReference>
<feature type="DNA-binding region" description="OmpR/PhoB-type" evidence="8">
    <location>
        <begin position="124"/>
        <end position="222"/>
    </location>
</feature>
<accession>A0A3N1PTR6</accession>
<feature type="domain" description="Response regulatory" evidence="9">
    <location>
        <begin position="2"/>
        <end position="116"/>
    </location>
</feature>
<feature type="domain" description="OmpR/PhoB-type" evidence="10">
    <location>
        <begin position="124"/>
        <end position="222"/>
    </location>
</feature>
<dbReference type="PROSITE" id="PS50110">
    <property type="entry name" value="RESPONSE_REGULATORY"/>
    <property type="match status" value="1"/>
</dbReference>
<reference evidence="11 12" key="1">
    <citation type="submission" date="2018-11" db="EMBL/GenBank/DDBJ databases">
        <title>Genomic Encyclopedia of Type Strains, Phase IV (KMG-IV): sequencing the most valuable type-strain genomes for metagenomic binning, comparative biology and taxonomic classification.</title>
        <authorList>
            <person name="Goeker M."/>
        </authorList>
    </citation>
    <scope>NUCLEOTIDE SEQUENCE [LARGE SCALE GENOMIC DNA]</scope>
    <source>
        <strain evidence="11 12">DSM 21945</strain>
    </source>
</reference>
<dbReference type="PROSITE" id="PS51755">
    <property type="entry name" value="OMPR_PHOB"/>
    <property type="match status" value="1"/>
</dbReference>
<dbReference type="STRING" id="584787.GCA_001247655_00459"/>
<evidence type="ECO:0000313" key="12">
    <source>
        <dbReference type="Proteomes" id="UP000268033"/>
    </source>
</evidence>
<comment type="caution">
    <text evidence="11">The sequence shown here is derived from an EMBL/GenBank/DDBJ whole genome shotgun (WGS) entry which is preliminary data.</text>
</comment>
<evidence type="ECO:0000256" key="8">
    <source>
        <dbReference type="PROSITE-ProRule" id="PRU01091"/>
    </source>
</evidence>
<dbReference type="GO" id="GO:0032993">
    <property type="term" value="C:protein-DNA complex"/>
    <property type="evidence" value="ECO:0007669"/>
    <property type="project" value="TreeGrafter"/>
</dbReference>
<dbReference type="OrthoDB" id="9802426at2"/>
<keyword evidence="2" id="KW-0902">Two-component regulatory system</keyword>
<dbReference type="InterPro" id="IPR011006">
    <property type="entry name" value="CheY-like_superfamily"/>
</dbReference>
<dbReference type="RefSeq" id="WP_050657511.1">
    <property type="nucleotide sequence ID" value="NZ_JBLXAC010000001.1"/>
</dbReference>
<evidence type="ECO:0000256" key="1">
    <source>
        <dbReference type="ARBA" id="ARBA00022553"/>
    </source>
</evidence>
<dbReference type="Pfam" id="PF00486">
    <property type="entry name" value="Trans_reg_C"/>
    <property type="match status" value="1"/>
</dbReference>
<evidence type="ECO:0000259" key="9">
    <source>
        <dbReference type="PROSITE" id="PS50110"/>
    </source>
</evidence>
<dbReference type="SMART" id="SM00862">
    <property type="entry name" value="Trans_reg_C"/>
    <property type="match status" value="1"/>
</dbReference>
<keyword evidence="5" id="KW-0804">Transcription</keyword>
<evidence type="ECO:0000256" key="5">
    <source>
        <dbReference type="ARBA" id="ARBA00023163"/>
    </source>
</evidence>
<dbReference type="GO" id="GO:0000976">
    <property type="term" value="F:transcription cis-regulatory region binding"/>
    <property type="evidence" value="ECO:0007669"/>
    <property type="project" value="TreeGrafter"/>
</dbReference>
<dbReference type="InterPro" id="IPR001867">
    <property type="entry name" value="OmpR/PhoB-type_DNA-bd"/>
</dbReference>
<evidence type="ECO:0000259" key="10">
    <source>
        <dbReference type="PROSITE" id="PS51755"/>
    </source>
</evidence>
<protein>
    <recommendedName>
        <fullName evidence="6">Transcriptional regulatory protein QseB</fullName>
    </recommendedName>
</protein>
<dbReference type="SUPFAM" id="SSF52172">
    <property type="entry name" value="CheY-like"/>
    <property type="match status" value="1"/>
</dbReference>
<dbReference type="GO" id="GO:0006355">
    <property type="term" value="P:regulation of DNA-templated transcription"/>
    <property type="evidence" value="ECO:0007669"/>
    <property type="project" value="InterPro"/>
</dbReference>
<evidence type="ECO:0000313" key="11">
    <source>
        <dbReference type="EMBL" id="ROQ30130.1"/>
    </source>
</evidence>
<dbReference type="Gene3D" id="1.10.10.10">
    <property type="entry name" value="Winged helix-like DNA-binding domain superfamily/Winged helix DNA-binding domain"/>
    <property type="match status" value="1"/>
</dbReference>
<keyword evidence="12" id="KW-1185">Reference proteome</keyword>
<dbReference type="EMBL" id="RJUL01000002">
    <property type="protein sequence ID" value="ROQ30130.1"/>
    <property type="molecule type" value="Genomic_DNA"/>
</dbReference>
<keyword evidence="3" id="KW-0805">Transcription regulation</keyword>
<dbReference type="Gene3D" id="3.40.50.2300">
    <property type="match status" value="1"/>
</dbReference>